<evidence type="ECO:0000256" key="3">
    <source>
        <dbReference type="PIRSR" id="PIRSR601461-1"/>
    </source>
</evidence>
<comment type="similarity">
    <text evidence="1 4">Belongs to the peptidase A1 family.</text>
</comment>
<dbReference type="InterPro" id="IPR034164">
    <property type="entry name" value="Pepsin-like_dom"/>
</dbReference>
<dbReference type="PRINTS" id="PR00792">
    <property type="entry name" value="PEPSIN"/>
</dbReference>
<dbReference type="InterPro" id="IPR021109">
    <property type="entry name" value="Peptidase_aspartic_dom_sf"/>
</dbReference>
<dbReference type="PANTHER" id="PTHR47966">
    <property type="entry name" value="BETA-SITE APP-CLEAVING ENZYME, ISOFORM A-RELATED"/>
    <property type="match status" value="1"/>
</dbReference>
<reference evidence="8 9" key="1">
    <citation type="submission" date="2016-07" db="EMBL/GenBank/DDBJ databases">
        <title>Pervasive Adenine N6-methylation of Active Genes in Fungi.</title>
        <authorList>
            <consortium name="DOE Joint Genome Institute"/>
            <person name="Mondo S.J."/>
            <person name="Dannebaum R.O."/>
            <person name="Kuo R.C."/>
            <person name="Labutti K."/>
            <person name="Haridas S."/>
            <person name="Kuo A."/>
            <person name="Salamov A."/>
            <person name="Ahrendt S.R."/>
            <person name="Lipzen A."/>
            <person name="Sullivan W."/>
            <person name="Andreopoulos W.B."/>
            <person name="Clum A."/>
            <person name="Lindquist E."/>
            <person name="Daum C."/>
            <person name="Ramamoorthy G.K."/>
            <person name="Gryganskyi A."/>
            <person name="Culley D."/>
            <person name="Magnuson J.K."/>
            <person name="James T.Y."/>
            <person name="O'Malley M.A."/>
            <person name="Stajich J.E."/>
            <person name="Spatafora J.W."/>
            <person name="Visel A."/>
            <person name="Grigoriev I.V."/>
        </authorList>
    </citation>
    <scope>NUCLEOTIDE SEQUENCE [LARGE SCALE GENOMIC DNA]</scope>
    <source>
        <strain evidence="8 9">NRRL 3301</strain>
    </source>
</reference>
<dbReference type="InterPro" id="IPR033121">
    <property type="entry name" value="PEPTIDASE_A1"/>
</dbReference>
<dbReference type="Gene3D" id="2.40.70.10">
    <property type="entry name" value="Acid Proteases"/>
    <property type="match status" value="2"/>
</dbReference>
<keyword evidence="2 4" id="KW-0064">Aspartyl protease</keyword>
<dbReference type="GO" id="GO:0006508">
    <property type="term" value="P:proteolysis"/>
    <property type="evidence" value="ECO:0007669"/>
    <property type="project" value="UniProtKB-KW"/>
</dbReference>
<keyword evidence="4" id="KW-0378">Hydrolase</keyword>
<feature type="region of interest" description="Disordered" evidence="5">
    <location>
        <begin position="426"/>
        <end position="471"/>
    </location>
</feature>
<dbReference type="PANTHER" id="PTHR47966:SF51">
    <property type="entry name" value="BETA-SITE APP-CLEAVING ENZYME, ISOFORM A-RELATED"/>
    <property type="match status" value="1"/>
</dbReference>
<accession>A0A1X2G3Y5</accession>
<evidence type="ECO:0000313" key="9">
    <source>
        <dbReference type="Proteomes" id="UP000242146"/>
    </source>
</evidence>
<evidence type="ECO:0000256" key="4">
    <source>
        <dbReference type="RuleBase" id="RU000454"/>
    </source>
</evidence>
<keyword evidence="9" id="KW-1185">Reference proteome</keyword>
<feature type="chain" id="PRO_5013344241" evidence="6">
    <location>
        <begin position="19"/>
        <end position="471"/>
    </location>
</feature>
<feature type="compositionally biased region" description="Basic and acidic residues" evidence="5">
    <location>
        <begin position="442"/>
        <end position="461"/>
    </location>
</feature>
<dbReference type="CDD" id="cd05471">
    <property type="entry name" value="pepsin_like"/>
    <property type="match status" value="1"/>
</dbReference>
<evidence type="ECO:0000259" key="7">
    <source>
        <dbReference type="PROSITE" id="PS51767"/>
    </source>
</evidence>
<evidence type="ECO:0000256" key="1">
    <source>
        <dbReference type="ARBA" id="ARBA00007447"/>
    </source>
</evidence>
<keyword evidence="6" id="KW-0732">Signal</keyword>
<dbReference type="OrthoDB" id="660550at2759"/>
<evidence type="ECO:0000313" key="8">
    <source>
        <dbReference type="EMBL" id="ORX44117.1"/>
    </source>
</evidence>
<name>A0A1X2G3Y5_9FUNG</name>
<dbReference type="AlphaFoldDB" id="A0A1X2G3Y5"/>
<dbReference type="Pfam" id="PF00026">
    <property type="entry name" value="Asp"/>
    <property type="match status" value="1"/>
</dbReference>
<dbReference type="PROSITE" id="PS00141">
    <property type="entry name" value="ASP_PROTEASE"/>
    <property type="match status" value="2"/>
</dbReference>
<dbReference type="InterPro" id="IPR001969">
    <property type="entry name" value="Aspartic_peptidase_AS"/>
</dbReference>
<dbReference type="STRING" id="101127.A0A1X2G3Y5"/>
<feature type="domain" description="Peptidase A1" evidence="7">
    <location>
        <begin position="77"/>
        <end position="416"/>
    </location>
</feature>
<feature type="active site" evidence="3">
    <location>
        <position position="99"/>
    </location>
</feature>
<dbReference type="Proteomes" id="UP000242146">
    <property type="component" value="Unassembled WGS sequence"/>
</dbReference>
<gene>
    <name evidence="8" type="ORF">DM01DRAFT_1386969</name>
</gene>
<feature type="signal peptide" evidence="6">
    <location>
        <begin position="1"/>
        <end position="18"/>
    </location>
</feature>
<dbReference type="GO" id="GO:0004190">
    <property type="term" value="F:aspartic-type endopeptidase activity"/>
    <property type="evidence" value="ECO:0007669"/>
    <property type="project" value="UniProtKB-KW"/>
</dbReference>
<evidence type="ECO:0000256" key="6">
    <source>
        <dbReference type="SAM" id="SignalP"/>
    </source>
</evidence>
<dbReference type="InterPro" id="IPR001461">
    <property type="entry name" value="Aspartic_peptidase_A1"/>
</dbReference>
<feature type="active site" evidence="3">
    <location>
        <position position="300"/>
    </location>
</feature>
<keyword evidence="4 8" id="KW-0645">Protease</keyword>
<organism evidence="8 9">
    <name type="scientific">Hesseltinella vesiculosa</name>
    <dbReference type="NCBI Taxonomy" id="101127"/>
    <lineage>
        <taxon>Eukaryota</taxon>
        <taxon>Fungi</taxon>
        <taxon>Fungi incertae sedis</taxon>
        <taxon>Mucoromycota</taxon>
        <taxon>Mucoromycotina</taxon>
        <taxon>Mucoromycetes</taxon>
        <taxon>Mucorales</taxon>
        <taxon>Cunninghamellaceae</taxon>
        <taxon>Hesseltinella</taxon>
    </lineage>
</organism>
<proteinExistence type="inferred from homology"/>
<dbReference type="PROSITE" id="PS51767">
    <property type="entry name" value="PEPTIDASE_A1"/>
    <property type="match status" value="1"/>
</dbReference>
<dbReference type="EMBL" id="MCGT01000050">
    <property type="protein sequence ID" value="ORX44117.1"/>
    <property type="molecule type" value="Genomic_DNA"/>
</dbReference>
<comment type="caution">
    <text evidence="8">The sequence shown here is derived from an EMBL/GenBank/DDBJ whole genome shotgun (WGS) entry which is preliminary data.</text>
</comment>
<dbReference type="SUPFAM" id="SSF50630">
    <property type="entry name" value="Acid proteases"/>
    <property type="match status" value="1"/>
</dbReference>
<sequence length="471" mass="52112">MIFYGAFTLCVLLPALVASQSQPHIVKIKRSNSGMHHVSDFVSRRMNRLTQLERKLLSTEPEQSHLTYGVRNFIWSYLIEVDIGTAEDGTHQKFDMVLDSGSSILWVPGKACTTNTCHMEADTALFDPGLSTTFQEDKNNHINVSYGSGACNGIAGQDSIFLNGLEVKDQMFGIADTVTSDMLSGGVEGIFGIGPSQSTAMFNKLKQVWDTPLDSLAKSNTISKNMFSVYFDGVDNVDDIESNNGQFTIGDLPSRDTYTGEISWLPRFNEDIFGFYWGVQARGMKIGDNEMLRPSKGIVDTGTTMIIVSDAFSRHSIRSIRGVTLDINKRLLVVRCTNIKDLPTISFLFDEAELRLTPEQYVAPAWQAPYWKVQPGFCPLYISVENIAAFDFVLGQKFLEQYVSVYDADNNRVGFAPSVHYASKVHKGTTEHGDGKSNGQGDESKNDDKGKAHSGNEEASKVHNVTPLHAH</sequence>
<evidence type="ECO:0000256" key="5">
    <source>
        <dbReference type="SAM" id="MobiDB-lite"/>
    </source>
</evidence>
<evidence type="ECO:0000256" key="2">
    <source>
        <dbReference type="ARBA" id="ARBA00022750"/>
    </source>
</evidence>
<protein>
    <submittedName>
        <fullName evidence="8">Acid protease</fullName>
    </submittedName>
</protein>